<dbReference type="GO" id="GO:0016413">
    <property type="term" value="F:O-acetyltransferase activity"/>
    <property type="evidence" value="ECO:0007669"/>
    <property type="project" value="InterPro"/>
</dbReference>
<dbReference type="PANTHER" id="PTHR32285:SF155">
    <property type="entry name" value="PROTEIN TRICHOME BIREFRINGENCE-LIKE 36"/>
    <property type="match status" value="1"/>
</dbReference>
<gene>
    <name evidence="4" type="ORF">F3Y22_tig00110482pilonHSYRG00496</name>
</gene>
<organism evidence="4 5">
    <name type="scientific">Hibiscus syriacus</name>
    <name type="common">Rose of Sharon</name>
    <dbReference type="NCBI Taxonomy" id="106335"/>
    <lineage>
        <taxon>Eukaryota</taxon>
        <taxon>Viridiplantae</taxon>
        <taxon>Streptophyta</taxon>
        <taxon>Embryophyta</taxon>
        <taxon>Tracheophyta</taxon>
        <taxon>Spermatophyta</taxon>
        <taxon>Magnoliopsida</taxon>
        <taxon>eudicotyledons</taxon>
        <taxon>Gunneridae</taxon>
        <taxon>Pentapetalae</taxon>
        <taxon>rosids</taxon>
        <taxon>malvids</taxon>
        <taxon>Malvales</taxon>
        <taxon>Malvaceae</taxon>
        <taxon>Malvoideae</taxon>
        <taxon>Hibiscus</taxon>
    </lineage>
</organism>
<comment type="caution">
    <text evidence="4">The sequence shown here is derived from an EMBL/GenBank/DDBJ whole genome shotgun (WGS) entry which is preliminary data.</text>
</comment>
<evidence type="ECO:0000313" key="5">
    <source>
        <dbReference type="Proteomes" id="UP000436088"/>
    </source>
</evidence>
<evidence type="ECO:0000259" key="3">
    <source>
        <dbReference type="Pfam" id="PF13839"/>
    </source>
</evidence>
<proteinExistence type="inferred from homology"/>
<sequence length="239" mass="27742">MATYPVAKPHFTLLFITTFICIFQGKSSSWLDIEANEVVMVQSRLQGLPKRCDLYVDSGYEKWKWMPNGCSLPRFDALKFLGKMRRKRIMLVGDSIMRNQWENLVCLVQGVIPTGHKKVTYNGLSMAFHALDLETSIEFSWAPLLVKLKKGPVNERVLRLDLIEENARYWRGVDTDKMAENVITRKVPFKFSANQVVVLKGVLRRMRFPVYLHDIMKMSAFRRDGHPSVYRRALNQAQK</sequence>
<protein>
    <submittedName>
        <fullName evidence="4">Sodium/metabolite cotransporter BASS4</fullName>
    </submittedName>
</protein>
<dbReference type="Proteomes" id="UP000436088">
    <property type="component" value="Unassembled WGS sequence"/>
</dbReference>
<dbReference type="GO" id="GO:0005794">
    <property type="term" value="C:Golgi apparatus"/>
    <property type="evidence" value="ECO:0007669"/>
    <property type="project" value="TreeGrafter"/>
</dbReference>
<dbReference type="EMBL" id="VEPZ02001007">
    <property type="protein sequence ID" value="KAE8702624.1"/>
    <property type="molecule type" value="Genomic_DNA"/>
</dbReference>
<evidence type="ECO:0000313" key="4">
    <source>
        <dbReference type="EMBL" id="KAE8702624.1"/>
    </source>
</evidence>
<dbReference type="InterPro" id="IPR026057">
    <property type="entry name" value="TBL_C"/>
</dbReference>
<reference evidence="4" key="1">
    <citation type="submission" date="2019-09" db="EMBL/GenBank/DDBJ databases">
        <title>Draft genome information of white flower Hibiscus syriacus.</title>
        <authorList>
            <person name="Kim Y.-M."/>
        </authorList>
    </citation>
    <scope>NUCLEOTIDE SEQUENCE [LARGE SCALE GENOMIC DNA]</scope>
    <source>
        <strain evidence="4">YM2019G1</strain>
    </source>
</reference>
<dbReference type="AlphaFoldDB" id="A0A6A3ADI5"/>
<keyword evidence="5" id="KW-1185">Reference proteome</keyword>
<feature type="signal peptide" evidence="2">
    <location>
        <begin position="1"/>
        <end position="28"/>
    </location>
</feature>
<keyword evidence="2" id="KW-0732">Signal</keyword>
<comment type="similarity">
    <text evidence="1">Belongs to the PC-esterase family. TBL subfamily.</text>
</comment>
<dbReference type="PANTHER" id="PTHR32285">
    <property type="entry name" value="PROTEIN TRICHOME BIREFRINGENCE-LIKE 9-RELATED"/>
    <property type="match status" value="1"/>
</dbReference>
<name>A0A6A3ADI5_HIBSY</name>
<accession>A0A6A3ADI5</accession>
<evidence type="ECO:0000256" key="2">
    <source>
        <dbReference type="SAM" id="SignalP"/>
    </source>
</evidence>
<feature type="chain" id="PRO_5025637925" evidence="2">
    <location>
        <begin position="29"/>
        <end position="239"/>
    </location>
</feature>
<evidence type="ECO:0000256" key="1">
    <source>
        <dbReference type="ARBA" id="ARBA00007727"/>
    </source>
</evidence>
<dbReference type="Pfam" id="PF13839">
    <property type="entry name" value="PC-Esterase"/>
    <property type="match status" value="1"/>
</dbReference>
<feature type="domain" description="Trichome birefringence-like C-terminal" evidence="3">
    <location>
        <begin position="72"/>
        <end position="174"/>
    </location>
</feature>
<dbReference type="InterPro" id="IPR029962">
    <property type="entry name" value="TBL"/>
</dbReference>